<keyword evidence="6 7" id="KW-0472">Membrane</keyword>
<comment type="subcellular location">
    <subcellularLocation>
        <location evidence="1">Cell inner membrane</location>
        <topology evidence="1">Multi-pass membrane protein</topology>
    </subcellularLocation>
</comment>
<dbReference type="InterPro" id="IPR002528">
    <property type="entry name" value="MATE_fam"/>
</dbReference>
<reference evidence="8 9" key="1">
    <citation type="submission" date="2024-07" db="EMBL/GenBank/DDBJ databases">
        <title>Marimonas sp.nov., isolated from tidal-flat sediment.</title>
        <authorList>
            <person name="Jayan J.N."/>
            <person name="Lee S.S."/>
        </authorList>
    </citation>
    <scope>NUCLEOTIDE SEQUENCE [LARGE SCALE GENOMIC DNA]</scope>
    <source>
        <strain evidence="8 9">MJW-29</strain>
    </source>
</reference>
<organism evidence="8 9">
    <name type="scientific">Sulfitobacter sediminis</name>
    <dbReference type="NCBI Taxonomy" id="3234186"/>
    <lineage>
        <taxon>Bacteria</taxon>
        <taxon>Pseudomonadati</taxon>
        <taxon>Pseudomonadota</taxon>
        <taxon>Alphaproteobacteria</taxon>
        <taxon>Rhodobacterales</taxon>
        <taxon>Roseobacteraceae</taxon>
        <taxon>Sulfitobacter</taxon>
    </lineage>
</organism>
<dbReference type="PANTHER" id="PTHR43549:SF3">
    <property type="entry name" value="MULTIDRUG RESISTANCE PROTEIN YPNP-RELATED"/>
    <property type="match status" value="1"/>
</dbReference>
<feature type="transmembrane region" description="Helical" evidence="7">
    <location>
        <begin position="330"/>
        <end position="349"/>
    </location>
</feature>
<keyword evidence="9" id="KW-1185">Reference proteome</keyword>
<protein>
    <submittedName>
        <fullName evidence="8">MATE family efflux transporter</fullName>
    </submittedName>
</protein>
<keyword evidence="3" id="KW-1003">Cell membrane</keyword>
<dbReference type="NCBIfam" id="TIGR00797">
    <property type="entry name" value="matE"/>
    <property type="match status" value="1"/>
</dbReference>
<dbReference type="EMBL" id="JBFNXX010000003">
    <property type="protein sequence ID" value="MEW9919112.1"/>
    <property type="molecule type" value="Genomic_DNA"/>
</dbReference>
<feature type="transmembrane region" description="Helical" evidence="7">
    <location>
        <begin position="397"/>
        <end position="417"/>
    </location>
</feature>
<feature type="transmembrane region" description="Helical" evidence="7">
    <location>
        <begin position="103"/>
        <end position="126"/>
    </location>
</feature>
<keyword evidence="2" id="KW-0813">Transport</keyword>
<evidence type="ECO:0000256" key="6">
    <source>
        <dbReference type="ARBA" id="ARBA00023136"/>
    </source>
</evidence>
<dbReference type="PIRSF" id="PIRSF006603">
    <property type="entry name" value="DinF"/>
    <property type="match status" value="1"/>
</dbReference>
<proteinExistence type="predicted"/>
<evidence type="ECO:0000256" key="4">
    <source>
        <dbReference type="ARBA" id="ARBA00022692"/>
    </source>
</evidence>
<evidence type="ECO:0000313" key="9">
    <source>
        <dbReference type="Proteomes" id="UP001556098"/>
    </source>
</evidence>
<sequence length="469" mass="48255">MPDQAQSDGSSDNKRDLTQGPVWRALAAMSAPMSFGIFAVLSVGLADAYFLGQLSGSALAAVGFIYPVTTAVTSLSIGLSAGANAALSQGVGRGDVDEATRRLGLHAIGLGLALSLAVALLMWLIYPLIFSALGATEQVSDNIAAYIPVWAMSFPFLVVMMITNAVFRAHGDSLTSAWIMVLAALVNVGLNPLLIFGMWGLPELGMTGAAAATLTGRMIAVALALYIAWRRSLLGWCGSIASGFLQSVRTILNVGLPAAFSNAINPAGMALVTAAVATVGEAAVAGFGAATRIQSMALVPLLALSSGIGPVIGQNWGAEKQDRAKATTATAFWFCMGYGLLVALVLAIFAEPLAGVFASGEEDARYAAIYLRFVGLSLFGYGLVVTANAAMNARDKAVWSMSLSLGRILALYLPLAWIGALTLGYTGIIAAAVLANVLAGWAAVISARGTGLLATDNALVAGPLRLVPR</sequence>
<evidence type="ECO:0000256" key="1">
    <source>
        <dbReference type="ARBA" id="ARBA00004429"/>
    </source>
</evidence>
<comment type="caution">
    <text evidence="8">The sequence shown here is derived from an EMBL/GenBank/DDBJ whole genome shotgun (WGS) entry which is preliminary data.</text>
</comment>
<accession>A0ABV3RKJ7</accession>
<gene>
    <name evidence="8" type="ORF">AB2B41_05835</name>
</gene>
<dbReference type="Proteomes" id="UP001556098">
    <property type="component" value="Unassembled WGS sequence"/>
</dbReference>
<feature type="transmembrane region" description="Helical" evidence="7">
    <location>
        <begin position="369"/>
        <end position="390"/>
    </location>
</feature>
<feature type="transmembrane region" description="Helical" evidence="7">
    <location>
        <begin position="21"/>
        <end position="46"/>
    </location>
</feature>
<dbReference type="InterPro" id="IPR048279">
    <property type="entry name" value="MdtK-like"/>
</dbReference>
<dbReference type="RefSeq" id="WP_367876812.1">
    <property type="nucleotide sequence ID" value="NZ_JBFNXX010000003.1"/>
</dbReference>
<keyword evidence="4 7" id="KW-0812">Transmembrane</keyword>
<feature type="transmembrane region" description="Helical" evidence="7">
    <location>
        <begin position="423"/>
        <end position="444"/>
    </location>
</feature>
<dbReference type="PANTHER" id="PTHR43549">
    <property type="entry name" value="MULTIDRUG RESISTANCE PROTEIN YPNP-RELATED"/>
    <property type="match status" value="1"/>
</dbReference>
<feature type="transmembrane region" description="Helical" evidence="7">
    <location>
        <begin position="58"/>
        <end position="82"/>
    </location>
</feature>
<evidence type="ECO:0000256" key="3">
    <source>
        <dbReference type="ARBA" id="ARBA00022475"/>
    </source>
</evidence>
<evidence type="ECO:0000256" key="5">
    <source>
        <dbReference type="ARBA" id="ARBA00022989"/>
    </source>
</evidence>
<evidence type="ECO:0000256" key="2">
    <source>
        <dbReference type="ARBA" id="ARBA00022448"/>
    </source>
</evidence>
<evidence type="ECO:0000313" key="8">
    <source>
        <dbReference type="EMBL" id="MEW9919112.1"/>
    </source>
</evidence>
<dbReference type="Pfam" id="PF01554">
    <property type="entry name" value="MatE"/>
    <property type="match status" value="2"/>
</dbReference>
<feature type="transmembrane region" description="Helical" evidence="7">
    <location>
        <begin position="146"/>
        <end position="167"/>
    </location>
</feature>
<dbReference type="InterPro" id="IPR052031">
    <property type="entry name" value="Membrane_Transporter-Flippase"/>
</dbReference>
<evidence type="ECO:0000256" key="7">
    <source>
        <dbReference type="SAM" id="Phobius"/>
    </source>
</evidence>
<keyword evidence="5 7" id="KW-1133">Transmembrane helix</keyword>
<feature type="transmembrane region" description="Helical" evidence="7">
    <location>
        <begin position="179"/>
        <end position="201"/>
    </location>
</feature>
<feature type="transmembrane region" description="Helical" evidence="7">
    <location>
        <begin position="207"/>
        <end position="229"/>
    </location>
</feature>
<name>A0ABV3RKJ7_9RHOB</name>